<evidence type="ECO:0000313" key="2">
    <source>
        <dbReference type="Proteomes" id="UP000663846"/>
    </source>
</evidence>
<organism evidence="1 2">
    <name type="scientific">Rhizoctonia solani</name>
    <dbReference type="NCBI Taxonomy" id="456999"/>
    <lineage>
        <taxon>Eukaryota</taxon>
        <taxon>Fungi</taxon>
        <taxon>Dikarya</taxon>
        <taxon>Basidiomycota</taxon>
        <taxon>Agaricomycotina</taxon>
        <taxon>Agaricomycetes</taxon>
        <taxon>Cantharellales</taxon>
        <taxon>Ceratobasidiaceae</taxon>
        <taxon>Rhizoctonia</taxon>
    </lineage>
</organism>
<dbReference type="EMBL" id="CAJMWS010000308">
    <property type="protein sequence ID" value="CAE6405824.1"/>
    <property type="molecule type" value="Genomic_DNA"/>
</dbReference>
<evidence type="ECO:0000313" key="1">
    <source>
        <dbReference type="EMBL" id="CAE6405824.1"/>
    </source>
</evidence>
<dbReference type="AlphaFoldDB" id="A0A8H2WTY3"/>
<dbReference type="Proteomes" id="UP000663846">
    <property type="component" value="Unassembled WGS sequence"/>
</dbReference>
<accession>A0A8H2WTY3</accession>
<reference evidence="1" key="1">
    <citation type="submission" date="2021-01" db="EMBL/GenBank/DDBJ databases">
        <authorList>
            <person name="Kaushik A."/>
        </authorList>
    </citation>
    <scope>NUCLEOTIDE SEQUENCE</scope>
    <source>
        <strain evidence="1">AG1-1C</strain>
    </source>
</reference>
<dbReference type="PANTHER" id="PTHR47381:SF3">
    <property type="entry name" value="ALPHA_BETA-HYDROLASES SUPERFAMILY PROTEIN"/>
    <property type="match status" value="1"/>
</dbReference>
<name>A0A8H2WTY3_9AGAM</name>
<gene>
    <name evidence="1" type="ORF">RDB_LOCUS61610</name>
</gene>
<dbReference type="InterPro" id="IPR029058">
    <property type="entry name" value="AB_hydrolase_fold"/>
</dbReference>
<dbReference type="SUPFAM" id="SSF53474">
    <property type="entry name" value="alpha/beta-Hydrolases"/>
    <property type="match status" value="1"/>
</dbReference>
<dbReference type="Gene3D" id="3.40.50.1820">
    <property type="entry name" value="alpha/beta hydrolase"/>
    <property type="match status" value="1"/>
</dbReference>
<comment type="caution">
    <text evidence="1">The sequence shown here is derived from an EMBL/GenBank/DDBJ whole genome shotgun (WGS) entry which is preliminary data.</text>
</comment>
<proteinExistence type="predicted"/>
<dbReference type="PANTHER" id="PTHR47381">
    <property type="entry name" value="ALPHA/BETA-HYDROLASES SUPERFAMILY PROTEIN"/>
    <property type="match status" value="1"/>
</dbReference>
<sequence length="298" mass="33208">MAEYSVTDLSVGGIPIQAVGLKELKAPNEPVGILFLLHGRLGSSKQKYLMRIANSVLNEAASHVKERAREVIVIILDQRNHGARTVDPGRNQGWKETGQITRLSNGQIDPQSLDNISHLHDMYTLYTGTVHDVSFLITHLEPLLFPHDERTIDKWMVMGISLGGHASWHIGTHDPRISLLIPVIGSPSYLTLFQHRANSLGLPLTPPYLPVSLRREMERATPRVEAFRGKDVLVMSGADDTLVPFDESGSREFTQRLKETGICRTLEVWVQPETGHTCSNEMIDRAKASADKCDMDAY</sequence>
<protein>
    <submittedName>
        <fullName evidence="1">Uncharacterized protein</fullName>
    </submittedName>
</protein>